<dbReference type="EMBL" id="OE839333">
    <property type="protein sequence ID" value="CAD7586808.1"/>
    <property type="molecule type" value="Genomic_DNA"/>
</dbReference>
<name>A0A7R9JQK8_TIMGE</name>
<dbReference type="AlphaFoldDB" id="A0A7R9JQK8"/>
<proteinExistence type="predicted"/>
<gene>
    <name evidence="1" type="ORF">TGEB3V08_LOCUS1090</name>
</gene>
<reference evidence="1" key="1">
    <citation type="submission" date="2020-11" db="EMBL/GenBank/DDBJ databases">
        <authorList>
            <person name="Tran Van P."/>
        </authorList>
    </citation>
    <scope>NUCLEOTIDE SEQUENCE</scope>
</reference>
<evidence type="ECO:0000313" key="1">
    <source>
        <dbReference type="EMBL" id="CAD7586808.1"/>
    </source>
</evidence>
<sequence>MPAMFALMRDATFTVMAPVKRAWLALNSSWFVNVVWKGTNFPVGDRLEAISLPNFKLLAHLEEWGEDELQRELKEMDPRTGVPCSFVSPDKPTLPIQVTKEVAQVQAMGKPIPKESKYVDIYREKPIRVAVKVLVPIKEHPKGTEPASDMKNLENISLTARVCLSAPFDPAPFDSLMSFRRLDEKTSPISRE</sequence>
<protein>
    <submittedName>
        <fullName evidence="1">Uncharacterized protein</fullName>
    </submittedName>
</protein>
<organism evidence="1">
    <name type="scientific">Timema genevievae</name>
    <name type="common">Walking stick</name>
    <dbReference type="NCBI Taxonomy" id="629358"/>
    <lineage>
        <taxon>Eukaryota</taxon>
        <taxon>Metazoa</taxon>
        <taxon>Ecdysozoa</taxon>
        <taxon>Arthropoda</taxon>
        <taxon>Hexapoda</taxon>
        <taxon>Insecta</taxon>
        <taxon>Pterygota</taxon>
        <taxon>Neoptera</taxon>
        <taxon>Polyneoptera</taxon>
        <taxon>Phasmatodea</taxon>
        <taxon>Timematodea</taxon>
        <taxon>Timematoidea</taxon>
        <taxon>Timematidae</taxon>
        <taxon>Timema</taxon>
    </lineage>
</organism>
<accession>A0A7R9JQK8</accession>